<protein>
    <submittedName>
        <fullName evidence="2">Uncharacterized protein</fullName>
    </submittedName>
</protein>
<keyword evidence="3" id="KW-1185">Reference proteome</keyword>
<organism evidence="2 3">
    <name type="scientific">Amblyomma americanum</name>
    <name type="common">Lone star tick</name>
    <dbReference type="NCBI Taxonomy" id="6943"/>
    <lineage>
        <taxon>Eukaryota</taxon>
        <taxon>Metazoa</taxon>
        <taxon>Ecdysozoa</taxon>
        <taxon>Arthropoda</taxon>
        <taxon>Chelicerata</taxon>
        <taxon>Arachnida</taxon>
        <taxon>Acari</taxon>
        <taxon>Parasitiformes</taxon>
        <taxon>Ixodida</taxon>
        <taxon>Ixodoidea</taxon>
        <taxon>Ixodidae</taxon>
        <taxon>Amblyomminae</taxon>
        <taxon>Amblyomma</taxon>
    </lineage>
</organism>
<reference evidence="2 3" key="1">
    <citation type="journal article" date="2023" name="Arcadia Sci">
        <title>De novo assembly of a long-read Amblyomma americanum tick genome.</title>
        <authorList>
            <person name="Chou S."/>
            <person name="Poskanzer K.E."/>
            <person name="Rollins M."/>
            <person name="Thuy-Boun P.S."/>
        </authorList>
    </citation>
    <scope>NUCLEOTIDE SEQUENCE [LARGE SCALE GENOMIC DNA]</scope>
    <source>
        <strain evidence="2">F_SG_1</strain>
        <tissue evidence="2">Salivary glands</tissue>
    </source>
</reference>
<evidence type="ECO:0000256" key="1">
    <source>
        <dbReference type="SAM" id="MobiDB-lite"/>
    </source>
</evidence>
<sequence>MNTSENVCVIEWVEEHLLQPERETAAPLTGQPSRRGHRGHAYRSSRGEHGVCRQRSKKNRRACQLENSPTANDWLELLYLKRRYQRKGTLKTCIYEDEREIPPGRADRCCSVQFMNDKKEALSSRHAHPRPHGTQLSKSALGKETARFRDAPCKFNWRQCRSEVLQEMHHKQNSLQLI</sequence>
<feature type="compositionally biased region" description="Basic residues" evidence="1">
    <location>
        <begin position="52"/>
        <end position="61"/>
    </location>
</feature>
<dbReference type="EMBL" id="JARKHS020000767">
    <property type="protein sequence ID" value="KAK8788459.1"/>
    <property type="molecule type" value="Genomic_DNA"/>
</dbReference>
<evidence type="ECO:0000313" key="3">
    <source>
        <dbReference type="Proteomes" id="UP001321473"/>
    </source>
</evidence>
<feature type="region of interest" description="Disordered" evidence="1">
    <location>
        <begin position="21"/>
        <end position="64"/>
    </location>
</feature>
<evidence type="ECO:0000313" key="2">
    <source>
        <dbReference type="EMBL" id="KAK8788459.1"/>
    </source>
</evidence>
<dbReference type="Proteomes" id="UP001321473">
    <property type="component" value="Unassembled WGS sequence"/>
</dbReference>
<name>A0AAQ4FMH8_AMBAM</name>
<dbReference type="AlphaFoldDB" id="A0AAQ4FMH8"/>
<comment type="caution">
    <text evidence="2">The sequence shown here is derived from an EMBL/GenBank/DDBJ whole genome shotgun (WGS) entry which is preliminary data.</text>
</comment>
<feature type="region of interest" description="Disordered" evidence="1">
    <location>
        <begin position="121"/>
        <end position="141"/>
    </location>
</feature>
<gene>
    <name evidence="2" type="ORF">V5799_021761</name>
</gene>
<feature type="compositionally biased region" description="Basic residues" evidence="1">
    <location>
        <begin position="34"/>
        <end position="43"/>
    </location>
</feature>
<accession>A0AAQ4FMH8</accession>
<proteinExistence type="predicted"/>